<dbReference type="InterPro" id="IPR010935">
    <property type="entry name" value="SMC_hinge"/>
</dbReference>
<evidence type="ECO:0000313" key="3">
    <source>
        <dbReference type="Proteomes" id="UP000324222"/>
    </source>
</evidence>
<dbReference type="Pfam" id="PF06470">
    <property type="entry name" value="SMC_hinge"/>
    <property type="match status" value="1"/>
</dbReference>
<name>A0A5B7F1W0_PORTR</name>
<dbReference type="OrthoDB" id="10255539at2759"/>
<evidence type="ECO:0000259" key="1">
    <source>
        <dbReference type="Pfam" id="PF06470"/>
    </source>
</evidence>
<protein>
    <submittedName>
        <fullName evidence="2">Structural maintenance of chromosomes protein 2</fullName>
    </submittedName>
</protein>
<proteinExistence type="predicted"/>
<dbReference type="Proteomes" id="UP000324222">
    <property type="component" value="Unassembled WGS sequence"/>
</dbReference>
<keyword evidence="3" id="KW-1185">Reference proteome</keyword>
<accession>A0A5B7F1W0</accession>
<dbReference type="EMBL" id="VSRR010004376">
    <property type="protein sequence ID" value="MPC39477.1"/>
    <property type="molecule type" value="Genomic_DNA"/>
</dbReference>
<comment type="caution">
    <text evidence="2">The sequence shown here is derived from an EMBL/GenBank/DDBJ whole genome shotgun (WGS) entry which is preliminary data.</text>
</comment>
<evidence type="ECO:0000313" key="2">
    <source>
        <dbReference type="EMBL" id="MPC39477.1"/>
    </source>
</evidence>
<sequence>MWCTAVVLAAPSSAGHHWEVGKENVQMALSLVCYDSEVHKAMEWVFGSTFVCREMDSAMKVAFDKNIMRKTVTLEGDIFDPAGTLTGGIYGLKGILFGVPPISKPTR</sequence>
<dbReference type="GO" id="GO:0051276">
    <property type="term" value="P:chromosome organization"/>
    <property type="evidence" value="ECO:0007669"/>
    <property type="project" value="InterPro"/>
</dbReference>
<organism evidence="2 3">
    <name type="scientific">Portunus trituberculatus</name>
    <name type="common">Swimming crab</name>
    <name type="synonym">Neptunus trituberculatus</name>
    <dbReference type="NCBI Taxonomy" id="210409"/>
    <lineage>
        <taxon>Eukaryota</taxon>
        <taxon>Metazoa</taxon>
        <taxon>Ecdysozoa</taxon>
        <taxon>Arthropoda</taxon>
        <taxon>Crustacea</taxon>
        <taxon>Multicrustacea</taxon>
        <taxon>Malacostraca</taxon>
        <taxon>Eumalacostraca</taxon>
        <taxon>Eucarida</taxon>
        <taxon>Decapoda</taxon>
        <taxon>Pleocyemata</taxon>
        <taxon>Brachyura</taxon>
        <taxon>Eubrachyura</taxon>
        <taxon>Portunoidea</taxon>
        <taxon>Portunidae</taxon>
        <taxon>Portuninae</taxon>
        <taxon>Portunus</taxon>
    </lineage>
</organism>
<dbReference type="Gene3D" id="3.30.70.1620">
    <property type="match status" value="1"/>
</dbReference>
<dbReference type="SUPFAM" id="SSF75553">
    <property type="entry name" value="Smc hinge domain"/>
    <property type="match status" value="1"/>
</dbReference>
<dbReference type="GO" id="GO:0005694">
    <property type="term" value="C:chromosome"/>
    <property type="evidence" value="ECO:0007669"/>
    <property type="project" value="InterPro"/>
</dbReference>
<dbReference type="AlphaFoldDB" id="A0A5B7F1W0"/>
<dbReference type="GO" id="GO:0005524">
    <property type="term" value="F:ATP binding"/>
    <property type="evidence" value="ECO:0007669"/>
    <property type="project" value="InterPro"/>
</dbReference>
<gene>
    <name evidence="2" type="primary">SMC2</name>
    <name evidence="2" type="ORF">E2C01_033014</name>
</gene>
<reference evidence="2 3" key="1">
    <citation type="submission" date="2019-05" db="EMBL/GenBank/DDBJ databases">
        <title>Another draft genome of Portunus trituberculatus and its Hox gene families provides insights of decapod evolution.</title>
        <authorList>
            <person name="Jeong J.-H."/>
            <person name="Song I."/>
            <person name="Kim S."/>
            <person name="Choi T."/>
            <person name="Kim D."/>
            <person name="Ryu S."/>
            <person name="Kim W."/>
        </authorList>
    </citation>
    <scope>NUCLEOTIDE SEQUENCE [LARGE SCALE GENOMIC DNA]</scope>
    <source>
        <tissue evidence="2">Muscle</tissue>
    </source>
</reference>
<dbReference type="PANTHER" id="PTHR43977">
    <property type="entry name" value="STRUCTURAL MAINTENANCE OF CHROMOSOMES PROTEIN 3"/>
    <property type="match status" value="1"/>
</dbReference>
<feature type="domain" description="SMC hinge" evidence="1">
    <location>
        <begin position="21"/>
        <end position="61"/>
    </location>
</feature>
<dbReference type="InterPro" id="IPR036277">
    <property type="entry name" value="SMC_hinge_sf"/>
</dbReference>